<reference evidence="7" key="2">
    <citation type="journal article" date="2011" name="J. Bacteriol.">
        <title>Complete genome sequence of Cronobacter turicensis LMG 23827, a food-borne pathogen causing deaths in neonates.</title>
        <authorList>
            <person name="Stephan R."/>
            <person name="Lehner A."/>
            <person name="Tischler P."/>
            <person name="Rattei T."/>
        </authorList>
    </citation>
    <scope>NUCLEOTIDE SEQUENCE [LARGE SCALE GENOMIC DNA]</scope>
    <source>
        <strain evidence="7">DSM 18703 / CCUG 55852 / LMG 23827 / z3032</strain>
    </source>
</reference>
<evidence type="ECO:0000256" key="2">
    <source>
        <dbReference type="ARBA" id="ARBA00023015"/>
    </source>
</evidence>
<dbReference type="AlphaFoldDB" id="C9Y0L8"/>
<dbReference type="PROSITE" id="PS50931">
    <property type="entry name" value="HTH_LYSR"/>
    <property type="match status" value="1"/>
</dbReference>
<dbReference type="Pfam" id="PF00126">
    <property type="entry name" value="HTH_1"/>
    <property type="match status" value="1"/>
</dbReference>
<accession>C9Y0L8</accession>
<dbReference type="Gene3D" id="1.10.10.10">
    <property type="entry name" value="Winged helix-like DNA-binding domain superfamily/Winged helix DNA-binding domain"/>
    <property type="match status" value="1"/>
</dbReference>
<dbReference type="CDD" id="cd08422">
    <property type="entry name" value="PBP2_CrgA_like"/>
    <property type="match status" value="1"/>
</dbReference>
<evidence type="ECO:0000256" key="1">
    <source>
        <dbReference type="ARBA" id="ARBA00009437"/>
    </source>
</evidence>
<organism evidence="6 7">
    <name type="scientific">Cronobacter turicensis (strain DSM 18703 / CCUG 55852 / LMG 23827 / z3032)</name>
    <dbReference type="NCBI Taxonomy" id="693216"/>
    <lineage>
        <taxon>Bacteria</taxon>
        <taxon>Pseudomonadati</taxon>
        <taxon>Pseudomonadota</taxon>
        <taxon>Gammaproteobacteria</taxon>
        <taxon>Enterobacterales</taxon>
        <taxon>Enterobacteriaceae</taxon>
        <taxon>Cronobacter</taxon>
    </lineage>
</organism>
<dbReference type="PRINTS" id="PR00039">
    <property type="entry name" value="HTHLYSR"/>
</dbReference>
<dbReference type="HOGENOM" id="CLU_039613_16_1_6"/>
<dbReference type="KEGG" id="ctu:CTU_36120"/>
<gene>
    <name evidence="6" type="ordered locus">Ctu_36120</name>
</gene>
<protein>
    <recommendedName>
        <fullName evidence="5">HTH lysR-type domain-containing protein</fullName>
    </recommendedName>
</protein>
<dbReference type="GO" id="GO:0016829">
    <property type="term" value="F:lyase activity"/>
    <property type="evidence" value="ECO:0007669"/>
    <property type="project" value="UniProtKB-KW"/>
</dbReference>
<feature type="domain" description="HTH lysR-type" evidence="5">
    <location>
        <begin position="17"/>
        <end position="71"/>
    </location>
</feature>
<keyword evidence="4" id="KW-0804">Transcription</keyword>
<dbReference type="Pfam" id="PF03466">
    <property type="entry name" value="LysR_substrate"/>
    <property type="match status" value="1"/>
</dbReference>
<evidence type="ECO:0000313" key="6">
    <source>
        <dbReference type="EMBL" id="CBA33836.1"/>
    </source>
</evidence>
<dbReference type="InterPro" id="IPR000847">
    <property type="entry name" value="LysR_HTH_N"/>
</dbReference>
<name>C9Y0L8_CROTZ</name>
<evidence type="ECO:0000259" key="5">
    <source>
        <dbReference type="PROSITE" id="PS50931"/>
    </source>
</evidence>
<evidence type="ECO:0000256" key="3">
    <source>
        <dbReference type="ARBA" id="ARBA00023125"/>
    </source>
</evidence>
<dbReference type="InterPro" id="IPR036390">
    <property type="entry name" value="WH_DNA-bd_sf"/>
</dbReference>
<comment type="similarity">
    <text evidence="1">Belongs to the LysR transcriptional regulatory family.</text>
</comment>
<dbReference type="SUPFAM" id="SSF53850">
    <property type="entry name" value="Periplasmic binding protein-like II"/>
    <property type="match status" value="1"/>
</dbReference>
<dbReference type="PANTHER" id="PTHR30537">
    <property type="entry name" value="HTH-TYPE TRANSCRIPTIONAL REGULATOR"/>
    <property type="match status" value="1"/>
</dbReference>
<dbReference type="EMBL" id="FN543093">
    <property type="protein sequence ID" value="CBA33836.1"/>
    <property type="molecule type" value="Genomic_DNA"/>
</dbReference>
<dbReference type="Gene3D" id="3.40.190.290">
    <property type="match status" value="1"/>
</dbReference>
<sequence>MFQPKVSTMTLTPDVHRLLPAFLAAAQSQSFSAAARLLGVTPAAISKSVRQLEARLGRVLFQRNTHFVVLTEEGAALRDRVAPLWHALTQALEKPTDEPQGLVRVSVIPGFGRYRLMPELPAFQQRYPQVRLDLAMDPRRVNLIGERMDVAIGQRTVQDSRIVTREIRPMRMMLAASPAYLARFGAPQQPQDLLHHRCLVHRNPGNGKLQSWLADELAMEEQHAFLISTVPDVLVDAALADMGIVSLADWYLAPPIAAGRLAPVMETHWPAPQPLWVKYPHHRLAPRVRAFVDFLIEKFTV</sequence>
<dbReference type="InterPro" id="IPR036388">
    <property type="entry name" value="WH-like_DNA-bd_sf"/>
</dbReference>
<dbReference type="PATRIC" id="fig|693216.3.peg.3417"/>
<keyword evidence="2" id="KW-0805">Transcription regulation</keyword>
<keyword evidence="6" id="KW-0456">Lyase</keyword>
<evidence type="ECO:0000313" key="7">
    <source>
        <dbReference type="Proteomes" id="UP000002069"/>
    </source>
</evidence>
<dbReference type="GO" id="GO:0003700">
    <property type="term" value="F:DNA-binding transcription factor activity"/>
    <property type="evidence" value="ECO:0007669"/>
    <property type="project" value="InterPro"/>
</dbReference>
<proteinExistence type="inferred from homology"/>
<dbReference type="GO" id="GO:0003677">
    <property type="term" value="F:DNA binding"/>
    <property type="evidence" value="ECO:0007669"/>
    <property type="project" value="UniProtKB-KW"/>
</dbReference>
<dbReference type="PANTHER" id="PTHR30537:SF5">
    <property type="entry name" value="HTH-TYPE TRANSCRIPTIONAL ACTIVATOR TTDR-RELATED"/>
    <property type="match status" value="1"/>
</dbReference>
<reference evidence="6 7" key="1">
    <citation type="journal article" date="2010" name="J. Bacteriol.">
        <title>Complete Genome Sequence of Cronobacter turicensis LMG 23827, a foodborne pathogen causing deaths in neonates.</title>
        <authorList>
            <person name="Stephan R."/>
            <person name="Lehner A."/>
            <person name="Tischler P."/>
            <person name="Rattei T."/>
        </authorList>
    </citation>
    <scope>NUCLEOTIDE SEQUENCE [LARGE SCALE GENOMIC DNA]</scope>
    <source>
        <strain evidence="7">DSM 18703 / CCUG 55852 / LMG 23827 / z3032</strain>
    </source>
</reference>
<dbReference type="Proteomes" id="UP000002069">
    <property type="component" value="Chromosome"/>
</dbReference>
<keyword evidence="3" id="KW-0238">DNA-binding</keyword>
<dbReference type="InterPro" id="IPR058163">
    <property type="entry name" value="LysR-type_TF_proteobact-type"/>
</dbReference>
<keyword evidence="7" id="KW-1185">Reference proteome</keyword>
<evidence type="ECO:0000256" key="4">
    <source>
        <dbReference type="ARBA" id="ARBA00023163"/>
    </source>
</evidence>
<dbReference type="SUPFAM" id="SSF46785">
    <property type="entry name" value="Winged helix' DNA-binding domain"/>
    <property type="match status" value="1"/>
</dbReference>
<dbReference type="InterPro" id="IPR005119">
    <property type="entry name" value="LysR_subst-bd"/>
</dbReference>